<feature type="domain" description="Tyrosine-protein phosphatase" evidence="4">
    <location>
        <begin position="1122"/>
        <end position="1305"/>
    </location>
</feature>
<dbReference type="PROSITE" id="PS00383">
    <property type="entry name" value="TYR_PHOSPHATASE_1"/>
    <property type="match status" value="1"/>
</dbReference>
<dbReference type="Proteomes" id="UP001385951">
    <property type="component" value="Unassembled WGS sequence"/>
</dbReference>
<feature type="region of interest" description="Disordered" evidence="3">
    <location>
        <begin position="209"/>
        <end position="321"/>
    </location>
</feature>
<feature type="compositionally biased region" description="Polar residues" evidence="3">
    <location>
        <begin position="836"/>
        <end position="846"/>
    </location>
</feature>
<feature type="region of interest" description="Disordered" evidence="3">
    <location>
        <begin position="148"/>
        <end position="183"/>
    </location>
</feature>
<dbReference type="PROSITE" id="PS50054">
    <property type="entry name" value="TYR_PHOSPHATASE_DUAL"/>
    <property type="match status" value="1"/>
</dbReference>
<evidence type="ECO:0000256" key="1">
    <source>
        <dbReference type="ARBA" id="ARBA00022801"/>
    </source>
</evidence>
<organism evidence="6 7">
    <name type="scientific">Cerrena zonata</name>
    <dbReference type="NCBI Taxonomy" id="2478898"/>
    <lineage>
        <taxon>Eukaryota</taxon>
        <taxon>Fungi</taxon>
        <taxon>Dikarya</taxon>
        <taxon>Basidiomycota</taxon>
        <taxon>Agaricomycotina</taxon>
        <taxon>Agaricomycetes</taxon>
        <taxon>Polyporales</taxon>
        <taxon>Cerrenaceae</taxon>
        <taxon>Cerrena</taxon>
    </lineage>
</organism>
<evidence type="ECO:0000259" key="5">
    <source>
        <dbReference type="PROSITE" id="PS50056"/>
    </source>
</evidence>
<dbReference type="SUPFAM" id="SSF52799">
    <property type="entry name" value="(Phosphotyrosine protein) phosphatases II"/>
    <property type="match status" value="1"/>
</dbReference>
<feature type="region of interest" description="Disordered" evidence="3">
    <location>
        <begin position="651"/>
        <end position="671"/>
    </location>
</feature>
<dbReference type="PANTHER" id="PTHR47550">
    <property type="entry name" value="DUAL SPECIFICITY PROTEIN PHOSPHATASE PPS1"/>
    <property type="match status" value="1"/>
</dbReference>
<feature type="compositionally biased region" description="Low complexity" evidence="3">
    <location>
        <begin position="250"/>
        <end position="274"/>
    </location>
</feature>
<name>A0AAW0FW84_9APHY</name>
<comment type="caution">
    <text evidence="6">The sequence shown here is derived from an EMBL/GenBank/DDBJ whole genome shotgun (WGS) entry which is preliminary data.</text>
</comment>
<dbReference type="Pfam" id="PF00782">
    <property type="entry name" value="DSPc"/>
    <property type="match status" value="1"/>
</dbReference>
<dbReference type="GO" id="GO:0005634">
    <property type="term" value="C:nucleus"/>
    <property type="evidence" value="ECO:0007669"/>
    <property type="project" value="GOC"/>
</dbReference>
<feature type="compositionally biased region" description="Low complexity" evidence="3">
    <location>
        <begin position="148"/>
        <end position="157"/>
    </location>
</feature>
<dbReference type="InterPro" id="IPR000387">
    <property type="entry name" value="Tyr_Pase_dom"/>
</dbReference>
<evidence type="ECO:0000313" key="6">
    <source>
        <dbReference type="EMBL" id="KAK7682464.1"/>
    </source>
</evidence>
<keyword evidence="1" id="KW-0378">Hydrolase</keyword>
<dbReference type="InterPro" id="IPR053239">
    <property type="entry name" value="Dual_spec_PTase"/>
</dbReference>
<dbReference type="InterPro" id="IPR020422">
    <property type="entry name" value="TYR_PHOSPHATASE_DUAL_dom"/>
</dbReference>
<feature type="compositionally biased region" description="Low complexity" evidence="3">
    <location>
        <begin position="513"/>
        <end position="523"/>
    </location>
</feature>
<evidence type="ECO:0000256" key="3">
    <source>
        <dbReference type="SAM" id="MobiDB-lite"/>
    </source>
</evidence>
<keyword evidence="2" id="KW-0904">Protein phosphatase</keyword>
<feature type="compositionally biased region" description="Polar residues" evidence="3">
    <location>
        <begin position="584"/>
        <end position="597"/>
    </location>
</feature>
<dbReference type="EMBL" id="JASBNA010000035">
    <property type="protein sequence ID" value="KAK7682464.1"/>
    <property type="molecule type" value="Genomic_DNA"/>
</dbReference>
<gene>
    <name evidence="6" type="ORF">QCA50_014264</name>
</gene>
<feature type="region of interest" description="Disordered" evidence="3">
    <location>
        <begin position="563"/>
        <end position="609"/>
    </location>
</feature>
<dbReference type="CDD" id="cd14516">
    <property type="entry name" value="DSP_fungal_PPS1"/>
    <property type="match status" value="1"/>
</dbReference>
<evidence type="ECO:0000313" key="7">
    <source>
        <dbReference type="Proteomes" id="UP001385951"/>
    </source>
</evidence>
<keyword evidence="7" id="KW-1185">Reference proteome</keyword>
<dbReference type="InterPro" id="IPR016130">
    <property type="entry name" value="Tyr_Pase_AS"/>
</dbReference>
<dbReference type="PROSITE" id="PS50056">
    <property type="entry name" value="TYR_PHOSPHATASE_2"/>
    <property type="match status" value="1"/>
</dbReference>
<evidence type="ECO:0000259" key="4">
    <source>
        <dbReference type="PROSITE" id="PS50054"/>
    </source>
</evidence>
<feature type="compositionally biased region" description="Low complexity" evidence="3">
    <location>
        <begin position="893"/>
        <end position="902"/>
    </location>
</feature>
<feature type="region of interest" description="Disordered" evidence="3">
    <location>
        <begin position="431"/>
        <end position="458"/>
    </location>
</feature>
<feature type="compositionally biased region" description="Low complexity" evidence="3">
    <location>
        <begin position="660"/>
        <end position="671"/>
    </location>
</feature>
<dbReference type="PANTHER" id="PTHR47550:SF1">
    <property type="entry name" value="DUAL SPECIFICITY PROTEIN PHOSPHATASE PPS1"/>
    <property type="match status" value="1"/>
</dbReference>
<protein>
    <recommendedName>
        <fullName evidence="8">Protein-tyrosine-phosphatase</fullName>
    </recommendedName>
</protein>
<feature type="domain" description="Tyrosine specific protein phosphatases" evidence="5">
    <location>
        <begin position="1216"/>
        <end position="1292"/>
    </location>
</feature>
<sequence>MSAPDIDPHPTTSTCISLAPTTPIDDSAHTAVHGVAHHDSFLDSLAVTSQRPPPHSPIRAISAAQFRDIHLSYLTSHAPDSVIFPFLHGLEGNNLAQNAFFANAVNAPWKENHTPVTEDGAEGKATKGRIYPEIPRFRGLVWVAAPDPSSPSVSPHELSSDDYDESSSSEDSEDDLDPCDDYSAMAGMCSNSTLDMDIDDVQEIIDDPTLSGPLVKVPNPSVKELSGNETHMHPVFERTHHDTRDRRPSHASTASTSTTYSDVSSLPSPTTPNTSIPPSPELSTPPLFVPSNSDAPRINTDARSPKSPLPPPLLTSSFRPQELLKPSSSAYNRLRRYMGRSIRDDMMEIESESSSSVGEQGEFVDLKVPDGISLRNFGTQVPIFATLSDIVVYSPTGNIEAAKQLAQKFKDAVEKKYHDRVERIRSQLRGEEDWEDVADGATPRPKHRRSSSSLPLTPEEQTEVDLLLKYNVFVLDASPEDIYQHLEHLVARVEDVNAPHAHTDGTDAHTVGDPASPASTSSDSHVDNDERRPRKKLFRANTVNFAQREKEEMRDLTRASELYTAFPPDHPLDPCVRTPRRTANLPSRNDTPPSSAASEERLHEISASTTKSLWDPSLGQIFMGNASDVPLPSDEDTAAIARREMKRLRRVKKASHHHYSTSTSSSSSYSTYQEDYQMDEDTYDDQMEQEDETFDFKSNDPAQGMGYDLCIECDDLAPFPTSAQMRAVEDHLAMLERLWVERCLRKTEQDYQHDEPSAALGSSSDVPMDGVEESTAHGETVTIPPRPPPNAASVVHLSFPSSVSYTPSLLPFITWLETLIKPVSEPLAFEITHVTHTTENGSQRQSMPHRRASSAGFGPSSLPPPSAFQSSFLPSSSSVPVSAPSYQRTRSTSATYPASTSSWNSQPPSTSLQFSQVPSLTARHMIPPYLHQRQSTPAVQPLRTRPLKILIYSADGYTESSSLALCLLMAYRRLSLPESYLELQIEKKRSFFVYQNEVASLKRVESRMEKERHHGFGGSWGRSSFGAAMAASNGERPIGRPPAQSVSFAIPPPSAFFGRTSSDNDERPTPVSSSIPTESSMTRMNMGMEMANRRPRASTMSVLPSFADHQAWFNDPRFDGSFPSRVLPFLYLGNLNHASNVYMLHALGITHVVSVGECALVPPPLHAQTSAEHSHTFNTSSACQFVPGKGPGGQGSLWIEEREGRIKVLDIKGVCDDGIDTLEPQLEPICNWIDRARAEGGKVLVHCRVGVSRSATVTIAYVMKHLSLPLVDAYLIVRSRRLSVLIQPNMRLLYNLLGWEVKLAKERAGENEERLRYELSRCLNWPYLAREVHVLNEKYLH</sequence>
<evidence type="ECO:0000256" key="2">
    <source>
        <dbReference type="ARBA" id="ARBA00022912"/>
    </source>
</evidence>
<reference evidence="6 7" key="1">
    <citation type="submission" date="2022-09" db="EMBL/GenBank/DDBJ databases">
        <authorList>
            <person name="Palmer J.M."/>
        </authorList>
    </citation>
    <scope>NUCLEOTIDE SEQUENCE [LARGE SCALE GENOMIC DNA]</scope>
    <source>
        <strain evidence="6 7">DSM 7382</strain>
    </source>
</reference>
<feature type="region of interest" description="Disordered" evidence="3">
    <location>
        <begin position="1057"/>
        <end position="1079"/>
    </location>
</feature>
<evidence type="ECO:0008006" key="8">
    <source>
        <dbReference type="Google" id="ProtNLM"/>
    </source>
</evidence>
<feature type="compositionally biased region" description="Basic and acidic residues" evidence="3">
    <location>
        <begin position="230"/>
        <end position="248"/>
    </location>
</feature>
<dbReference type="InterPro" id="IPR029021">
    <property type="entry name" value="Prot-tyrosine_phosphatase-like"/>
</dbReference>
<feature type="region of interest" description="Disordered" evidence="3">
    <location>
        <begin position="750"/>
        <end position="787"/>
    </location>
</feature>
<feature type="region of interest" description="Disordered" evidence="3">
    <location>
        <begin position="500"/>
        <end position="536"/>
    </location>
</feature>
<feature type="compositionally biased region" description="Polar residues" evidence="3">
    <location>
        <begin position="1070"/>
        <end position="1079"/>
    </location>
</feature>
<dbReference type="InterPro" id="IPR047949">
    <property type="entry name" value="PPS1_DSP"/>
</dbReference>
<feature type="compositionally biased region" description="Polar residues" evidence="3">
    <location>
        <begin position="903"/>
        <end position="916"/>
    </location>
</feature>
<dbReference type="InterPro" id="IPR000340">
    <property type="entry name" value="Dual-sp_phosphatase_cat-dom"/>
</dbReference>
<dbReference type="GO" id="GO:0008138">
    <property type="term" value="F:protein tyrosine/serine/threonine phosphatase activity"/>
    <property type="evidence" value="ECO:0007669"/>
    <property type="project" value="InterPro"/>
</dbReference>
<dbReference type="SMART" id="SM00195">
    <property type="entry name" value="DSPc"/>
    <property type="match status" value="1"/>
</dbReference>
<proteinExistence type="predicted"/>
<dbReference type="GO" id="GO:0033260">
    <property type="term" value="P:nuclear DNA replication"/>
    <property type="evidence" value="ECO:0007669"/>
    <property type="project" value="InterPro"/>
</dbReference>
<feature type="compositionally biased region" description="Low complexity" evidence="3">
    <location>
        <begin position="867"/>
        <end position="879"/>
    </location>
</feature>
<feature type="region of interest" description="Disordered" evidence="3">
    <location>
        <begin position="893"/>
        <end position="916"/>
    </location>
</feature>
<accession>A0AAW0FW84</accession>
<dbReference type="Gene3D" id="3.90.190.10">
    <property type="entry name" value="Protein tyrosine phosphatase superfamily"/>
    <property type="match status" value="1"/>
</dbReference>
<feature type="region of interest" description="Disordered" evidence="3">
    <location>
        <begin position="836"/>
        <end position="879"/>
    </location>
</feature>
<feature type="compositionally biased region" description="Acidic residues" evidence="3">
    <location>
        <begin position="160"/>
        <end position="180"/>
    </location>
</feature>